<feature type="compositionally biased region" description="Polar residues" evidence="11">
    <location>
        <begin position="892"/>
        <end position="904"/>
    </location>
</feature>
<evidence type="ECO:0000256" key="7">
    <source>
        <dbReference type="ARBA" id="ARBA00022980"/>
    </source>
</evidence>
<keyword evidence="6 12" id="KW-0812">Transmembrane</keyword>
<feature type="compositionally biased region" description="Acidic residues" evidence="11">
    <location>
        <begin position="37"/>
        <end position="48"/>
    </location>
</feature>
<keyword evidence="14" id="KW-1185">Reference proteome</keyword>
<feature type="transmembrane region" description="Helical" evidence="12">
    <location>
        <begin position="1807"/>
        <end position="1828"/>
    </location>
</feature>
<dbReference type="EnsemblProtists" id="HpaT814369">
    <property type="protein sequence ID" value="HpaP814369"/>
    <property type="gene ID" value="HpaG814369"/>
</dbReference>
<evidence type="ECO:0000256" key="11">
    <source>
        <dbReference type="SAM" id="MobiDB-lite"/>
    </source>
</evidence>
<reference evidence="13" key="2">
    <citation type="submission" date="2015-06" db="UniProtKB">
        <authorList>
            <consortium name="EnsemblProtists"/>
        </authorList>
    </citation>
    <scope>IDENTIFICATION</scope>
    <source>
        <strain evidence="13">Emoy2</strain>
    </source>
</reference>
<dbReference type="HAMAP" id="MF_01310">
    <property type="entry name" value="Ribosomal_uS11"/>
    <property type="match status" value="1"/>
</dbReference>
<dbReference type="PANTHER" id="PTHR42865:SF7">
    <property type="entry name" value="PROTON_GLUTAMATE-ASPARTATE SYMPORTER"/>
    <property type="match status" value="1"/>
</dbReference>
<dbReference type="STRING" id="559515.M4C5J3"/>
<evidence type="ECO:0000256" key="10">
    <source>
        <dbReference type="ARBA" id="ARBA00023274"/>
    </source>
</evidence>
<evidence type="ECO:0000256" key="2">
    <source>
        <dbReference type="ARBA" id="ARBA00004651"/>
    </source>
</evidence>
<organism evidence="13 14">
    <name type="scientific">Hyaloperonospora arabidopsidis (strain Emoy2)</name>
    <name type="common">Downy mildew agent</name>
    <name type="synonym">Peronospora arabidopsidis</name>
    <dbReference type="NCBI Taxonomy" id="559515"/>
    <lineage>
        <taxon>Eukaryota</taxon>
        <taxon>Sar</taxon>
        <taxon>Stramenopiles</taxon>
        <taxon>Oomycota</taxon>
        <taxon>Peronosporomycetes</taxon>
        <taxon>Peronosporales</taxon>
        <taxon>Peronosporaceae</taxon>
        <taxon>Hyaloperonospora</taxon>
    </lineage>
</organism>
<protein>
    <recommendedName>
        <fullName evidence="15">Transmembrane protein</fullName>
    </recommendedName>
</protein>
<evidence type="ECO:0000256" key="9">
    <source>
        <dbReference type="ARBA" id="ARBA00023136"/>
    </source>
</evidence>
<dbReference type="FunFam" id="3.30.420.80:FF:000002">
    <property type="entry name" value="40S ribosomal protein S14"/>
    <property type="match status" value="1"/>
</dbReference>
<feature type="region of interest" description="Disordered" evidence="11">
    <location>
        <begin position="889"/>
        <end position="945"/>
    </location>
</feature>
<feature type="compositionally biased region" description="Basic and acidic residues" evidence="11">
    <location>
        <begin position="918"/>
        <end position="944"/>
    </location>
</feature>
<feature type="compositionally biased region" description="Low complexity" evidence="11">
    <location>
        <begin position="27"/>
        <end position="36"/>
    </location>
</feature>
<dbReference type="SUPFAM" id="SSF53137">
    <property type="entry name" value="Translational machinery components"/>
    <property type="match status" value="1"/>
</dbReference>
<evidence type="ECO:0000256" key="8">
    <source>
        <dbReference type="ARBA" id="ARBA00022989"/>
    </source>
</evidence>
<dbReference type="Gene3D" id="3.30.420.80">
    <property type="entry name" value="Ribosomal protein S11"/>
    <property type="match status" value="1"/>
</dbReference>
<evidence type="ECO:0000313" key="13">
    <source>
        <dbReference type="EnsemblProtists" id="HpaP814369"/>
    </source>
</evidence>
<keyword evidence="4" id="KW-0813">Transport</keyword>
<feature type="region of interest" description="Disordered" evidence="11">
    <location>
        <begin position="74"/>
        <end position="135"/>
    </location>
</feature>
<evidence type="ECO:0000313" key="14">
    <source>
        <dbReference type="Proteomes" id="UP000011713"/>
    </source>
</evidence>
<dbReference type="InParanoid" id="M4C5J3"/>
<dbReference type="SUPFAM" id="SSF118215">
    <property type="entry name" value="Proton glutamate symport protein"/>
    <property type="match status" value="1"/>
</dbReference>
<dbReference type="Pfam" id="PF00411">
    <property type="entry name" value="Ribosomal_S11"/>
    <property type="match status" value="1"/>
</dbReference>
<dbReference type="InterPro" id="IPR001971">
    <property type="entry name" value="Ribosomal_uS11"/>
</dbReference>
<feature type="compositionally biased region" description="Basic and acidic residues" evidence="11">
    <location>
        <begin position="326"/>
        <end position="336"/>
    </location>
</feature>
<feature type="compositionally biased region" description="Basic and acidic residues" evidence="11">
    <location>
        <begin position="105"/>
        <end position="132"/>
    </location>
</feature>
<dbReference type="InterPro" id="IPR036458">
    <property type="entry name" value="Na:dicarbo_symporter_sf"/>
</dbReference>
<evidence type="ECO:0000256" key="4">
    <source>
        <dbReference type="ARBA" id="ARBA00022448"/>
    </source>
</evidence>
<dbReference type="GO" id="GO:0005886">
    <property type="term" value="C:plasma membrane"/>
    <property type="evidence" value="ECO:0007669"/>
    <property type="project" value="UniProtKB-SubCell"/>
</dbReference>
<sequence>MADAHSPQSRRAPSRDSRLVPQRRRSAFSSFLSMSSDDGDDGVENEDDANALLRIQQRADGSICMDSSLELGQIRTETSQGAGENGSCGPGVAERGAPDDVQGVTDEKAVPDTSYRKSDGVTKDEAVDRDSGHCGSWSSELLSAGSHEDSFFKEPRPSFSDEHSFTEADSFTAVGTSFVYRSSLMDDNDESGAQHNIHGQLDSRSFVGRRTISNEGGNSIGERQYVRPSSLTESGLEDSLNHVENSKEIHGVSKLGNDISVAAGVYLNTLQDDDGISAVIGGQTSMASPDILTAQKNGYVYCPASLGADNETRDKVYRMGSLTKSGDTRAARENDKLVGGADSDGNAEGENRDVPSILSMSMSSHPRSSGAVSFEGKFTDSAYRFHGDKATPFAVRSDSSSITDSCASSTPSKVDKTTALKVPQLRAKVSVARLRAQYEEDVVSRTPADVSFSNTTSSTTAPTCTATSDSIVKSAQGEGTNVDFAHASVSDAFRSTGIISGSSISRQSSADLSKVSSRQMVATPESWRNSLLDSKNSKDAYDKDVGPLRGGFSLLWEPALRIDHIDHCVESRTKVRSLVACTPLESTIVVSDHSSANLCVDRSALSGCSMSLDSRPSGEDSLTKNTIFVDDVGRIEKRSSDRFLSHATGWTRIGGSSDVNPAASATSDSSYNDSVNVADGQVYATSLDGSIVSSVASQSLASSDELSFVSFHAARPTTPPGLSRLLKQGAAEEKRLSTPAIVIPGPNEAARKLERVVYRSIVVPHNSDDKSIKTSRSPAVSSAYSISPVQFSSAALLAAIKTRDVRTDSRSDAMVDVVLGSSHTTSSSLKINRIPRDQKFVSLPVPSKDDAGISPPLILTPPVMVSFTNRSSVASSAESADRLDFTGVYRGSPNSLGTSGNNGISRKPIQSEVGTRLNKMEQRSLGDRRATSKPKNLERSKSDGRAIQCKARRKVEDFFQRTHQNGARVVDEREVFRSVNRPKRACTTVVQSTDNVEENPRGNVSHNAKMVKVIDLKNLCSGGDRPGWHLANDALILTQQQGELTEQGAMAMMSRSASSGIFTTRSIASAEYITKPMDYVVSPQGTAANETNILDTSEDHALNIRDTAKSIGSASSNFFSVLLDPRKSDGSRLGAISDWRASNMSQAPTLTRGAGNESPAFPVPPSAAPSTTPSEFGGACDIVNDERSLPGTFARAISTFMRKAGSGSNGLKHSAVASPFRASGVSFSQRTTFADRVQSLSASVSRAVRRLLPGRDARGPNGIADRTSPESQCTSPAALRRAYDHNDFYGTPFKVPGLNKPLPQSEELQHVGNDRDWVRQWLLLATCAVLGLSLGAILVRAVAFDSSLFNLSGAEVRERQESTGQLVLVPGTRWLLLPGHLFLRAWSAVTTPLLVCYVVNAVSDLVGCADKCALVRSLRSMAYALLLAIIATVEGVLAMYLTHTFRWFRGRRHTAQTAASTLANAIGTTSLPGGAVGLLCSSNDTYLQRLGHDVFTCSNASLTLPLSEGVGTSFSDIADSGPAVFALQDVSSVFKVPTSGAAYYPAMLDTLETMGNSHGSSAASVLSARTPHTLVAQSILEKSDTTISLEELVLIALPLGYVCGKRILRLRRDAQATMFESRHSLADGYPQQACHYIVGFSMELQLALEWLIRPIEQYLAPVGFFSLMLGHVVLHHREWRSFAAPMLSLLVIVMAAFLVHVALVLSIVRTQFCDSRRRLPLLATTRAFVPAFLFVFTTDNVALSAPVTMQCFARVLTVTRSAAQLLTAVTAAFSRNARALYLPLVLLWLLETSSPLEDELKLSAFDYISIGLLSMLSCFCGGSSRLTLAMARTLWFMKVRAQSPHTARLMPATMPLLIVCDVMLSRVASVVTLADHLVLAQLTAQHWGETVVQGRTVEPSNGYMSSFSPLDDSQAPCRPSSAMLSSKTATKEVEEVVRVGPTLKEGEQVFGVAHIFASFNDTFVHVTDLSGRETIVRVTGGMKVKADRDEASPYAAMLAAQDVAAKCKEVGVTALHIKIRATGGNRTKTPGPGAQSALRALARNGLKIGRIEDVTPIPTDSTRRKGGRRGRRL</sequence>
<dbReference type="eggNOG" id="KOG0407">
    <property type="taxonomic scope" value="Eukaryota"/>
</dbReference>
<dbReference type="GO" id="GO:0006412">
    <property type="term" value="P:translation"/>
    <property type="evidence" value="ECO:0007669"/>
    <property type="project" value="InterPro"/>
</dbReference>
<keyword evidence="5" id="KW-1003">Cell membrane</keyword>
<feature type="region of interest" description="Disordered" evidence="11">
    <location>
        <begin position="326"/>
        <end position="353"/>
    </location>
</feature>
<dbReference type="GO" id="GO:0003735">
    <property type="term" value="F:structural constituent of ribosome"/>
    <property type="evidence" value="ECO:0007669"/>
    <property type="project" value="InterPro"/>
</dbReference>
<comment type="similarity">
    <text evidence="3">Belongs to the universal ribosomal protein uS11 family.</text>
</comment>
<feature type="transmembrane region" description="Helical" evidence="12">
    <location>
        <begin position="1682"/>
        <end position="1707"/>
    </location>
</feature>
<dbReference type="Proteomes" id="UP000011713">
    <property type="component" value="Unassembled WGS sequence"/>
</dbReference>
<feature type="region of interest" description="Disordered" evidence="11">
    <location>
        <begin position="2054"/>
        <end position="2073"/>
    </location>
</feature>
<feature type="compositionally biased region" description="Basic residues" evidence="11">
    <location>
        <begin position="2064"/>
        <end position="2073"/>
    </location>
</feature>
<feature type="region of interest" description="Disordered" evidence="11">
    <location>
        <begin position="1"/>
        <end position="48"/>
    </location>
</feature>
<dbReference type="GO" id="GO:0009507">
    <property type="term" value="C:chloroplast"/>
    <property type="evidence" value="ECO:0007669"/>
    <property type="project" value="UniProtKB-SubCell"/>
</dbReference>
<evidence type="ECO:0000256" key="6">
    <source>
        <dbReference type="ARBA" id="ARBA00022692"/>
    </source>
</evidence>
<dbReference type="GO" id="GO:0005840">
    <property type="term" value="C:ribosome"/>
    <property type="evidence" value="ECO:0007669"/>
    <property type="project" value="UniProtKB-KW"/>
</dbReference>
<reference evidence="14" key="1">
    <citation type="journal article" date="2010" name="Science">
        <title>Signatures of adaptation to obligate biotrophy in the Hyaloperonospora arabidopsidis genome.</title>
        <authorList>
            <person name="Baxter L."/>
            <person name="Tripathy S."/>
            <person name="Ishaque N."/>
            <person name="Boot N."/>
            <person name="Cabral A."/>
            <person name="Kemen E."/>
            <person name="Thines M."/>
            <person name="Ah-Fong A."/>
            <person name="Anderson R."/>
            <person name="Badejoko W."/>
            <person name="Bittner-Eddy P."/>
            <person name="Boore J.L."/>
            <person name="Chibucos M.C."/>
            <person name="Coates M."/>
            <person name="Dehal P."/>
            <person name="Delehaunty K."/>
            <person name="Dong S."/>
            <person name="Downton P."/>
            <person name="Dumas B."/>
            <person name="Fabro G."/>
            <person name="Fronick C."/>
            <person name="Fuerstenberg S.I."/>
            <person name="Fulton L."/>
            <person name="Gaulin E."/>
            <person name="Govers F."/>
            <person name="Hughes L."/>
            <person name="Humphray S."/>
            <person name="Jiang R.H."/>
            <person name="Judelson H."/>
            <person name="Kamoun S."/>
            <person name="Kyung K."/>
            <person name="Meijer H."/>
            <person name="Minx P."/>
            <person name="Morris P."/>
            <person name="Nelson J."/>
            <person name="Phuntumart V."/>
            <person name="Qutob D."/>
            <person name="Rehmany A."/>
            <person name="Rougon-Cardoso A."/>
            <person name="Ryden P."/>
            <person name="Torto-Alalibo T."/>
            <person name="Studholme D."/>
            <person name="Wang Y."/>
            <person name="Win J."/>
            <person name="Wood J."/>
            <person name="Clifton S.W."/>
            <person name="Rogers J."/>
            <person name="Van den Ackerveken G."/>
            <person name="Jones J.D."/>
            <person name="McDowell J.M."/>
            <person name="Beynon J."/>
            <person name="Tyler B.M."/>
        </authorList>
    </citation>
    <scope>NUCLEOTIDE SEQUENCE [LARGE SCALE GENOMIC DNA]</scope>
    <source>
        <strain evidence="14">Emoy2</strain>
    </source>
</reference>
<feature type="region of interest" description="Disordered" evidence="11">
    <location>
        <begin position="1147"/>
        <end position="1174"/>
    </location>
</feature>
<feature type="transmembrane region" description="Helical" evidence="12">
    <location>
        <begin position="1658"/>
        <end position="1676"/>
    </location>
</feature>
<dbReference type="Gene3D" id="1.10.3860.10">
    <property type="entry name" value="Sodium:dicarboxylate symporter"/>
    <property type="match status" value="1"/>
</dbReference>
<dbReference type="GO" id="GO:0015293">
    <property type="term" value="F:symporter activity"/>
    <property type="evidence" value="ECO:0007669"/>
    <property type="project" value="UniProtKB-KW"/>
</dbReference>
<evidence type="ECO:0008006" key="15">
    <source>
        <dbReference type="Google" id="ProtNLM"/>
    </source>
</evidence>
<feature type="compositionally biased region" description="Polar residues" evidence="11">
    <location>
        <begin position="1"/>
        <end position="11"/>
    </location>
</feature>
<evidence type="ECO:0000256" key="12">
    <source>
        <dbReference type="SAM" id="Phobius"/>
    </source>
</evidence>
<dbReference type="InterPro" id="IPR001991">
    <property type="entry name" value="Na-dicarboxylate_symporter"/>
</dbReference>
<comment type="subcellular location">
    <subcellularLocation>
        <location evidence="2">Cell membrane</location>
        <topology evidence="2">Multi-pass membrane protein</topology>
    </subcellularLocation>
    <subcellularLocation>
        <location evidence="1">Plastid</location>
        <location evidence="1">Chloroplast</location>
    </subcellularLocation>
</comment>
<keyword evidence="8 12" id="KW-1133">Transmembrane helix</keyword>
<feature type="transmembrane region" description="Helical" evidence="12">
    <location>
        <begin position="1422"/>
        <end position="1442"/>
    </location>
</feature>
<evidence type="ECO:0000256" key="1">
    <source>
        <dbReference type="ARBA" id="ARBA00004229"/>
    </source>
</evidence>
<evidence type="ECO:0000256" key="5">
    <source>
        <dbReference type="ARBA" id="ARBA00022475"/>
    </source>
</evidence>
<keyword evidence="10" id="KW-0687">Ribonucleoprotein</keyword>
<keyword evidence="7" id="KW-0689">Ribosomal protein</keyword>
<name>M4C5J3_HYAAE</name>
<proteinExistence type="inferred from homology"/>
<accession>M4C5J3</accession>
<dbReference type="EMBL" id="ABWE02009915">
    <property type="status" value="NOT_ANNOTATED_CDS"/>
    <property type="molecule type" value="Genomic_DNA"/>
</dbReference>
<dbReference type="OMA" id="DFRESKH"/>
<dbReference type="InterPro" id="IPR036967">
    <property type="entry name" value="Ribosomal_uS11_sf"/>
</dbReference>
<dbReference type="NCBIfam" id="NF007176">
    <property type="entry name" value="PRK09607.1"/>
    <property type="match status" value="1"/>
</dbReference>
<keyword evidence="9 12" id="KW-0472">Membrane</keyword>
<dbReference type="VEuPathDB" id="FungiDB:HpaG814369"/>
<evidence type="ECO:0000256" key="3">
    <source>
        <dbReference type="ARBA" id="ARBA00006194"/>
    </source>
</evidence>
<dbReference type="HOGENOM" id="CLU_232894_0_0_1"/>
<dbReference type="PANTHER" id="PTHR42865">
    <property type="entry name" value="PROTON/GLUTAMATE-ASPARTATE SYMPORTER"/>
    <property type="match status" value="1"/>
</dbReference>
<dbReference type="GO" id="GO:1990904">
    <property type="term" value="C:ribonucleoprotein complex"/>
    <property type="evidence" value="ECO:0007669"/>
    <property type="project" value="UniProtKB-KW"/>
</dbReference>
<feature type="transmembrane region" description="Helical" evidence="12">
    <location>
        <begin position="1381"/>
        <end position="1402"/>
    </location>
</feature>